<accession>A0ABZ3F425</accession>
<dbReference type="Proteomes" id="UP001434737">
    <property type="component" value="Chromosome"/>
</dbReference>
<reference evidence="2 3" key="1">
    <citation type="submission" date="2024-02" db="EMBL/GenBank/DDBJ databases">
        <title>Genome and pathogenicity analysis of Helicobacter mastomyrinus isolated from mice.</title>
        <authorList>
            <person name="Zhu L."/>
        </authorList>
    </citation>
    <scope>NUCLEOTIDE SEQUENCE [LARGE SCALE GENOMIC DNA]</scope>
    <source>
        <strain evidence="2 3">Hm-17</strain>
    </source>
</reference>
<dbReference type="InterPro" id="IPR001736">
    <property type="entry name" value="PLipase_D/transphosphatidylase"/>
</dbReference>
<feature type="domain" description="PLD phosphodiesterase" evidence="1">
    <location>
        <begin position="188"/>
        <end position="215"/>
    </location>
</feature>
<sequence>MTFMHFIHFIQSTFLSSTNIALFTLVCLFVFAGCSSIVASTKDIKDPSMLSSNPPPIFDPLTSNIAAPHIKILKNNPTLTGGVLVSDGVDAFLSRAYLARMAKKSIILQTYIYKNDMASRILMHEIWLAAQRGVIIKLLIDDNGLDSDFSDIIALDSHPNIEVKIFNPYKNRSRILRYPEMVFDFDRINHRMHNKLFIVDDIALIIGGRNIADNYFDQNIDVNFVDTDVLFVGKVAKDAKDNFYEYWNFHRSIPVSLLPLKSSIKKFKASMEKIKANPQWERYEEEMHTLIDKYNNKTLYWGNATYIGDAPQKVQDTQTPKPIAKALVEILNRTNNNLYISAAYLVPGKEGMKIFETLLASGIEVQILTNSLASTDSLVVYGAWERYRNALVKGGAQVYEYQYLGKGKSKLRDKISKSKASLHSKSIVFDDTITWIGSFNLDPRSIYLNTESVVIFDNPQFAKALKADLIEDMEDAWKVYENHGKTYWEGEHEGKIQTLSYPPDTSIWTRMLKALSKLLPENQI</sequence>
<dbReference type="Pfam" id="PF13091">
    <property type="entry name" value="PLDc_2"/>
    <property type="match status" value="2"/>
</dbReference>
<name>A0ABZ3F425_9HELI</name>
<protein>
    <submittedName>
        <fullName evidence="2">Phospholipase D family protein</fullName>
    </submittedName>
</protein>
<dbReference type="PANTHER" id="PTHR21248">
    <property type="entry name" value="CARDIOLIPIN SYNTHASE"/>
    <property type="match status" value="1"/>
</dbReference>
<evidence type="ECO:0000313" key="3">
    <source>
        <dbReference type="Proteomes" id="UP001434737"/>
    </source>
</evidence>
<keyword evidence="3" id="KW-1185">Reference proteome</keyword>
<dbReference type="Gene3D" id="3.30.870.10">
    <property type="entry name" value="Endonuclease Chain A"/>
    <property type="match status" value="2"/>
</dbReference>
<gene>
    <name evidence="2" type="ORF">V3I05_06020</name>
</gene>
<evidence type="ECO:0000313" key="2">
    <source>
        <dbReference type="EMBL" id="XAM17247.1"/>
    </source>
</evidence>
<feature type="domain" description="PLD phosphodiesterase" evidence="1">
    <location>
        <begin position="418"/>
        <end position="445"/>
    </location>
</feature>
<dbReference type="PROSITE" id="PS50035">
    <property type="entry name" value="PLD"/>
    <property type="match status" value="2"/>
</dbReference>
<dbReference type="EMBL" id="CP145316">
    <property type="protein sequence ID" value="XAM17247.1"/>
    <property type="molecule type" value="Genomic_DNA"/>
</dbReference>
<dbReference type="SUPFAM" id="SSF56024">
    <property type="entry name" value="Phospholipase D/nuclease"/>
    <property type="match status" value="2"/>
</dbReference>
<dbReference type="CDD" id="cd09111">
    <property type="entry name" value="PLDc_ymdC_like_1"/>
    <property type="match status" value="1"/>
</dbReference>
<dbReference type="PANTHER" id="PTHR21248:SF12">
    <property type="entry name" value="CARDIOLIPIN SYNTHASE C"/>
    <property type="match status" value="1"/>
</dbReference>
<organism evidence="2 3">
    <name type="scientific">Helicobacter mastomyrinus</name>
    <dbReference type="NCBI Taxonomy" id="287948"/>
    <lineage>
        <taxon>Bacteria</taxon>
        <taxon>Pseudomonadati</taxon>
        <taxon>Campylobacterota</taxon>
        <taxon>Epsilonproteobacteria</taxon>
        <taxon>Campylobacterales</taxon>
        <taxon>Helicobacteraceae</taxon>
        <taxon>Helicobacter</taxon>
    </lineage>
</organism>
<dbReference type="CDD" id="cd09113">
    <property type="entry name" value="PLDc_ymdC_like_2"/>
    <property type="match status" value="1"/>
</dbReference>
<dbReference type="SMART" id="SM00155">
    <property type="entry name" value="PLDc"/>
    <property type="match status" value="2"/>
</dbReference>
<dbReference type="InterPro" id="IPR025202">
    <property type="entry name" value="PLD-like_dom"/>
</dbReference>
<evidence type="ECO:0000259" key="1">
    <source>
        <dbReference type="PROSITE" id="PS50035"/>
    </source>
</evidence>
<dbReference type="RefSeq" id="WP_343352968.1">
    <property type="nucleotide sequence ID" value="NZ_CP145316.1"/>
</dbReference>
<proteinExistence type="predicted"/>